<dbReference type="Pfam" id="PF26079">
    <property type="entry name" value="Baseplate_J_C"/>
    <property type="match status" value="1"/>
</dbReference>
<organism evidence="5 6">
    <name type="scientific">Cytobacillus solani</name>
    <dbReference type="NCBI Taxonomy" id="1637975"/>
    <lineage>
        <taxon>Bacteria</taxon>
        <taxon>Bacillati</taxon>
        <taxon>Bacillota</taxon>
        <taxon>Bacilli</taxon>
        <taxon>Bacillales</taxon>
        <taxon>Bacillaceae</taxon>
        <taxon>Cytobacillus</taxon>
    </lineage>
</organism>
<dbReference type="EMBL" id="LJIX01000006">
    <property type="protein sequence ID" value="KQL18864.1"/>
    <property type="molecule type" value="Genomic_DNA"/>
</dbReference>
<proteinExistence type="inferred from homology"/>
<evidence type="ECO:0000256" key="1">
    <source>
        <dbReference type="ARBA" id="ARBA00038087"/>
    </source>
</evidence>
<feature type="domain" description="Baseplate J-like C-terminal" evidence="4">
    <location>
        <begin position="266"/>
        <end position="357"/>
    </location>
</feature>
<evidence type="ECO:0000259" key="3">
    <source>
        <dbReference type="Pfam" id="PF26078"/>
    </source>
</evidence>
<feature type="domain" description="Baseplate protein J-like barrel" evidence="2">
    <location>
        <begin position="86"/>
        <end position="168"/>
    </location>
</feature>
<comment type="similarity">
    <text evidence="1">Belongs to the Mu gp47/PBSX XkdT family.</text>
</comment>
<evidence type="ECO:0000313" key="5">
    <source>
        <dbReference type="EMBL" id="KQL18864.1"/>
    </source>
</evidence>
<dbReference type="InterPro" id="IPR058531">
    <property type="entry name" value="Baseplate_J_M"/>
</dbReference>
<dbReference type="InterPro" id="IPR006949">
    <property type="entry name" value="Barrel_Baseplate_J-like"/>
</dbReference>
<gene>
    <name evidence="5" type="ORF">AN957_09970</name>
</gene>
<dbReference type="RefSeq" id="WP_056683896.1">
    <property type="nucleotide sequence ID" value="NZ_LJIX01000006.1"/>
</dbReference>
<dbReference type="STRING" id="1637975.AN957_09970"/>
<comment type="caution">
    <text evidence="5">The sequence shown here is derived from an EMBL/GenBank/DDBJ whole genome shotgun (WGS) entry which is preliminary data.</text>
</comment>
<dbReference type="PATRIC" id="fig|1637975.4.peg.1778"/>
<evidence type="ECO:0000259" key="2">
    <source>
        <dbReference type="Pfam" id="PF04865"/>
    </source>
</evidence>
<dbReference type="InterPro" id="IPR052399">
    <property type="entry name" value="Phage_Baseplate_Assmbl_Protein"/>
</dbReference>
<accession>A0A0Q3QMJ6</accession>
<dbReference type="PANTHER" id="PTHR37829:SF3">
    <property type="entry name" value="PROTEIN JAYE-RELATED"/>
    <property type="match status" value="1"/>
</dbReference>
<protein>
    <submittedName>
        <fullName evidence="5">Baseplate J protein</fullName>
    </submittedName>
</protein>
<dbReference type="Pfam" id="PF26078">
    <property type="entry name" value="Baseplate_J_M"/>
    <property type="match status" value="1"/>
</dbReference>
<sequence>MYENETKDAILARLLAQINDDIDKRQGSVTNDLLSPAAIEFAQAYLALDQVLTFGFATEDTPSNFLDLRCAEMGVYRKPSVKAIGQVTFSGPEGTVIPVGTRVRTDEVEPVYFATTAEGTITNGVVTINAEAEAGGINGNVAQGRITLVLGDLTGIVTVNNSQPFDGGVDTESDASLLARYIDKVSKPVTSGNKYHYEQWAKEVAGVGDAKVYPLWAGAGTVKVVLLDDEKTAPAPSVVEAATAHINEVAPIGATVTVVGATELTINVSATLTLAPGANLDEVKAEFSAALATYLKSVAFVTNEHTGEPELIRYTQIANLLLGVPPIIDYENLTVNGGTANIQPTSEQVGVVGTVVFT</sequence>
<keyword evidence="6" id="KW-1185">Reference proteome</keyword>
<dbReference type="PANTHER" id="PTHR37829">
    <property type="entry name" value="PHAGE-LIKE ELEMENT PBSX PROTEIN XKDT"/>
    <property type="match status" value="1"/>
</dbReference>
<dbReference type="Pfam" id="PF04865">
    <property type="entry name" value="Baseplate_J"/>
    <property type="match status" value="1"/>
</dbReference>
<evidence type="ECO:0000313" key="6">
    <source>
        <dbReference type="Proteomes" id="UP000050996"/>
    </source>
</evidence>
<feature type="domain" description="Baseplate J-like central" evidence="3">
    <location>
        <begin position="190"/>
        <end position="260"/>
    </location>
</feature>
<dbReference type="Proteomes" id="UP000050996">
    <property type="component" value="Unassembled WGS sequence"/>
</dbReference>
<name>A0A0Q3QMJ6_9BACI</name>
<dbReference type="AlphaFoldDB" id="A0A0Q3QMJ6"/>
<reference evidence="5 6" key="1">
    <citation type="submission" date="2015-09" db="EMBL/GenBank/DDBJ databases">
        <title>Genome sequencing project for genomic taxonomy and phylogenomics of Bacillus-like bacteria.</title>
        <authorList>
            <person name="Liu B."/>
            <person name="Wang J."/>
            <person name="Zhu Y."/>
            <person name="Liu G."/>
            <person name="Chen Q."/>
            <person name="Chen Z."/>
            <person name="Lan J."/>
            <person name="Che J."/>
            <person name="Ge C."/>
            <person name="Shi H."/>
            <person name="Pan Z."/>
            <person name="Liu X."/>
        </authorList>
    </citation>
    <scope>NUCLEOTIDE SEQUENCE [LARGE SCALE GENOMIC DNA]</scope>
    <source>
        <strain evidence="5 6">FJAT-18043</strain>
    </source>
</reference>
<dbReference type="InterPro" id="IPR058530">
    <property type="entry name" value="Baseplate_J-like_C"/>
</dbReference>
<evidence type="ECO:0000259" key="4">
    <source>
        <dbReference type="Pfam" id="PF26079"/>
    </source>
</evidence>